<dbReference type="Proteomes" id="UP000185494">
    <property type="component" value="Chromosome 2"/>
</dbReference>
<dbReference type="AlphaFoldDB" id="A0A1L7AME2"/>
<evidence type="ECO:0000256" key="1">
    <source>
        <dbReference type="SAM" id="SignalP"/>
    </source>
</evidence>
<proteinExistence type="predicted"/>
<dbReference type="RefSeq" id="WP_075800623.1">
    <property type="nucleotide sequence ID" value="NZ_CP015584.1"/>
</dbReference>
<dbReference type="InterPro" id="IPR011044">
    <property type="entry name" value="Quino_amine_DH_bsu"/>
</dbReference>
<dbReference type="KEGG" id="rgi:RGI145_21675"/>
<keyword evidence="1" id="KW-0732">Signal</keyword>
<feature type="signal peptide" evidence="1">
    <location>
        <begin position="1"/>
        <end position="18"/>
    </location>
</feature>
<organism evidence="2 3">
    <name type="scientific">Roseomonas gilardii</name>
    <dbReference type="NCBI Taxonomy" id="257708"/>
    <lineage>
        <taxon>Bacteria</taxon>
        <taxon>Pseudomonadati</taxon>
        <taxon>Pseudomonadota</taxon>
        <taxon>Alphaproteobacteria</taxon>
        <taxon>Acetobacterales</taxon>
        <taxon>Roseomonadaceae</taxon>
        <taxon>Roseomonas</taxon>
    </lineage>
</organism>
<sequence>MRRLFALLALLLPGLAAAQDAAPQSGEAVQDGVRIAWTYAPRGDPGIGTLEVALTDDATSAPLRYERGRIAAWLQRRRAALPDAEIACPDRVRMLAGQGIGQRADIDLNTWRLVTLNADGTIAVINPFVPLNNAKLEAIVELGGTPRAWLPIPERLEAWVVLADPARLVAVDLQSARIARAIDLPEDGGQARLAWDGATGRLFVALEGREGLGELRPDQTAEGLRLIPGRAPAALLASEALPGPATGHADGSVTLHAAVSRRWMVVADDPVRMLRHSIQARRIIAATAGGRLGWIDPGSADGTAAERVLELNHPVRALELTDGGRRALALGGGWASLVDLATGRVEARFDTLPGADALLVTDRFAYGISLTDGRATLWPLAELRQGVVNPVEVTLGRPDATPGVAAQAVPLPGGSGMLVAAPADGMVFQYGEGMMAPIGSFSTYRRAAVGLLALDLSPREVAAGRYAASVRHLRGGAHDLVLAGASPRFALCVPLRLPATAAAPILPDTALRVELAGLTREVAGPATLRVRLSEIGGETPRLIDGVADLELLVFDRRTAWEARAPMRAAGAAGEYAARIDLPAGARAEAMVASISRDLSFAAGRVGPLPEVGRP</sequence>
<evidence type="ECO:0000313" key="3">
    <source>
        <dbReference type="Proteomes" id="UP000185494"/>
    </source>
</evidence>
<feature type="chain" id="PRO_5013176902" evidence="1">
    <location>
        <begin position="19"/>
        <end position="614"/>
    </location>
</feature>
<evidence type="ECO:0000313" key="2">
    <source>
        <dbReference type="EMBL" id="APT59912.1"/>
    </source>
</evidence>
<dbReference type="STRING" id="257708.RGI145_21675"/>
<gene>
    <name evidence="2" type="ORF">RGI145_21675</name>
</gene>
<reference evidence="2 3" key="1">
    <citation type="submission" date="2016-05" db="EMBL/GenBank/DDBJ databases">
        <title>Complete Genome and Methylome Analysis of Psychrotrophic Bacterial Isolates from Antarctic Lake Untersee.</title>
        <authorList>
            <person name="Fomenkov A."/>
            <person name="Akimov V.N."/>
            <person name="Vasilyeva L.V."/>
            <person name="Andersen D."/>
            <person name="Vincze T."/>
            <person name="Roberts R.J."/>
        </authorList>
    </citation>
    <scope>NUCLEOTIDE SEQUENCE [LARGE SCALE GENOMIC DNA]</scope>
    <source>
        <strain evidence="2 3">U14-5</strain>
    </source>
</reference>
<dbReference type="SUPFAM" id="SSF50969">
    <property type="entry name" value="YVTN repeat-like/Quinoprotein amine dehydrogenase"/>
    <property type="match status" value="1"/>
</dbReference>
<dbReference type="EMBL" id="CP015584">
    <property type="protein sequence ID" value="APT59912.1"/>
    <property type="molecule type" value="Genomic_DNA"/>
</dbReference>
<name>A0A1L7AME2_9PROT</name>
<accession>A0A1L7AME2</accession>
<protein>
    <submittedName>
        <fullName evidence="2">Uncharacterized protein</fullName>
    </submittedName>
</protein>